<dbReference type="Gene3D" id="3.65.10.10">
    <property type="entry name" value="Enolpyruvate transferase domain"/>
    <property type="match status" value="1"/>
</dbReference>
<gene>
    <name evidence="3" type="ORF">KSX_32670</name>
</gene>
<dbReference type="InterPro" id="IPR023193">
    <property type="entry name" value="EPSP_synthase_CS"/>
</dbReference>
<feature type="domain" description="Enolpyruvate transferase" evidence="2">
    <location>
        <begin position="2"/>
        <end position="80"/>
    </location>
</feature>
<evidence type="ECO:0000256" key="1">
    <source>
        <dbReference type="ARBA" id="ARBA00022679"/>
    </source>
</evidence>
<keyword evidence="4" id="KW-1185">Reference proteome</keyword>
<dbReference type="InterPro" id="IPR013792">
    <property type="entry name" value="RNA3'P_cycl/enolpyr_Trfase_a/b"/>
</dbReference>
<organism evidence="3 4">
    <name type="scientific">Ktedonospora formicarum</name>
    <dbReference type="NCBI Taxonomy" id="2778364"/>
    <lineage>
        <taxon>Bacteria</taxon>
        <taxon>Bacillati</taxon>
        <taxon>Chloroflexota</taxon>
        <taxon>Ktedonobacteria</taxon>
        <taxon>Ktedonobacterales</taxon>
        <taxon>Ktedonobacteraceae</taxon>
        <taxon>Ktedonospora</taxon>
    </lineage>
</organism>
<reference evidence="3" key="1">
    <citation type="submission" date="2020-10" db="EMBL/GenBank/DDBJ databases">
        <title>Taxonomic study of unclassified bacteria belonging to the class Ktedonobacteria.</title>
        <authorList>
            <person name="Yabe S."/>
            <person name="Wang C.M."/>
            <person name="Zheng Y."/>
            <person name="Sakai Y."/>
            <person name="Cavaletti L."/>
            <person name="Monciardini P."/>
            <person name="Donadio S."/>
        </authorList>
    </citation>
    <scope>NUCLEOTIDE SEQUENCE</scope>
    <source>
        <strain evidence="3">SOSP1-1</strain>
    </source>
</reference>
<protein>
    <recommendedName>
        <fullName evidence="2">Enolpyruvate transferase domain-containing protein</fullName>
    </recommendedName>
</protein>
<name>A0A8J3HWL0_9CHLR</name>
<dbReference type="EMBL" id="BNJF01000001">
    <property type="protein sequence ID" value="GHO45104.1"/>
    <property type="molecule type" value="Genomic_DNA"/>
</dbReference>
<dbReference type="InterPro" id="IPR001986">
    <property type="entry name" value="Enolpyruvate_Tfrase_dom"/>
</dbReference>
<dbReference type="AlphaFoldDB" id="A0A8J3HWL0"/>
<proteinExistence type="predicted"/>
<dbReference type="SUPFAM" id="SSF55205">
    <property type="entry name" value="EPT/RTPC-like"/>
    <property type="match status" value="1"/>
</dbReference>
<evidence type="ECO:0000313" key="3">
    <source>
        <dbReference type="EMBL" id="GHO45104.1"/>
    </source>
</evidence>
<keyword evidence="1" id="KW-0808">Transferase</keyword>
<dbReference type="RefSeq" id="WP_220194455.1">
    <property type="nucleotide sequence ID" value="NZ_BNJF01000001.1"/>
</dbReference>
<sequence>MRYILAAAMAQGSSTVYYPAQSDDSDALFRGCLALGAQLAWVDEEKTILRIQGVGFPHAEEAVTVNVGNAGAVLRLLLGLGPVYRR</sequence>
<evidence type="ECO:0000313" key="4">
    <source>
        <dbReference type="Proteomes" id="UP000612362"/>
    </source>
</evidence>
<dbReference type="Proteomes" id="UP000612362">
    <property type="component" value="Unassembled WGS sequence"/>
</dbReference>
<comment type="caution">
    <text evidence="3">The sequence shown here is derived from an EMBL/GenBank/DDBJ whole genome shotgun (WGS) entry which is preliminary data.</text>
</comment>
<accession>A0A8J3HWL0</accession>
<dbReference type="GO" id="GO:0016765">
    <property type="term" value="F:transferase activity, transferring alkyl or aryl (other than methyl) groups"/>
    <property type="evidence" value="ECO:0007669"/>
    <property type="project" value="InterPro"/>
</dbReference>
<dbReference type="Pfam" id="PF00275">
    <property type="entry name" value="EPSP_synthase"/>
    <property type="match status" value="1"/>
</dbReference>
<evidence type="ECO:0000259" key="2">
    <source>
        <dbReference type="Pfam" id="PF00275"/>
    </source>
</evidence>
<dbReference type="PROSITE" id="PS00104">
    <property type="entry name" value="EPSP_SYNTHASE_1"/>
    <property type="match status" value="1"/>
</dbReference>
<dbReference type="InterPro" id="IPR036968">
    <property type="entry name" value="Enolpyruvate_Tfrase_sf"/>
</dbReference>